<dbReference type="InterPro" id="IPR013604">
    <property type="entry name" value="7TM_chemorcpt"/>
</dbReference>
<dbReference type="InParanoid" id="D6WQV0"/>
<gene>
    <name evidence="9" type="primary">TcGr119</name>
    <name evidence="9" type="ORF">TcasGA2_TC030211</name>
</gene>
<dbReference type="GO" id="GO:0043025">
    <property type="term" value="C:neuronal cell body"/>
    <property type="evidence" value="ECO:0000318"/>
    <property type="project" value="GO_Central"/>
</dbReference>
<evidence type="ECO:0000256" key="5">
    <source>
        <dbReference type="ARBA" id="ARBA00023136"/>
    </source>
</evidence>
<feature type="transmembrane region" description="Helical" evidence="8">
    <location>
        <begin position="242"/>
        <end position="265"/>
    </location>
</feature>
<keyword evidence="7 8" id="KW-0807">Transducer</keyword>
<feature type="transmembrane region" description="Helical" evidence="8">
    <location>
        <begin position="171"/>
        <end position="194"/>
    </location>
</feature>
<feature type="transmembrane region" description="Helical" evidence="8">
    <location>
        <begin position="271"/>
        <end position="296"/>
    </location>
</feature>
<organism evidence="9 10">
    <name type="scientific">Tribolium castaneum</name>
    <name type="common">Red flour beetle</name>
    <dbReference type="NCBI Taxonomy" id="7070"/>
    <lineage>
        <taxon>Eukaryota</taxon>
        <taxon>Metazoa</taxon>
        <taxon>Ecdysozoa</taxon>
        <taxon>Arthropoda</taxon>
        <taxon>Hexapoda</taxon>
        <taxon>Insecta</taxon>
        <taxon>Pterygota</taxon>
        <taxon>Neoptera</taxon>
        <taxon>Endopterygota</taxon>
        <taxon>Coleoptera</taxon>
        <taxon>Polyphaga</taxon>
        <taxon>Cucujiformia</taxon>
        <taxon>Tenebrionidae</taxon>
        <taxon>Tenebrionidae incertae sedis</taxon>
        <taxon>Tribolium</taxon>
    </lineage>
</organism>
<feature type="transmembrane region" description="Helical" evidence="8">
    <location>
        <begin position="52"/>
        <end position="75"/>
    </location>
</feature>
<comment type="subcellular location">
    <subcellularLocation>
        <location evidence="1 8">Cell membrane</location>
        <topology evidence="1 8">Multi-pass membrane protein</topology>
    </subcellularLocation>
</comment>
<reference evidence="9 10" key="1">
    <citation type="journal article" date="2008" name="Nature">
        <title>The genome of the model beetle and pest Tribolium castaneum.</title>
        <authorList>
            <consortium name="Tribolium Genome Sequencing Consortium"/>
            <person name="Richards S."/>
            <person name="Gibbs R.A."/>
            <person name="Weinstock G.M."/>
            <person name="Brown S.J."/>
            <person name="Denell R."/>
            <person name="Beeman R.W."/>
            <person name="Gibbs R."/>
            <person name="Beeman R.W."/>
            <person name="Brown S.J."/>
            <person name="Bucher G."/>
            <person name="Friedrich M."/>
            <person name="Grimmelikhuijzen C.J."/>
            <person name="Klingler M."/>
            <person name="Lorenzen M."/>
            <person name="Richards S."/>
            <person name="Roth S."/>
            <person name="Schroder R."/>
            <person name="Tautz D."/>
            <person name="Zdobnov E.M."/>
            <person name="Muzny D."/>
            <person name="Gibbs R.A."/>
            <person name="Weinstock G.M."/>
            <person name="Attaway T."/>
            <person name="Bell S."/>
            <person name="Buhay C.J."/>
            <person name="Chandrabose M.N."/>
            <person name="Chavez D."/>
            <person name="Clerk-Blankenburg K.P."/>
            <person name="Cree A."/>
            <person name="Dao M."/>
            <person name="Davis C."/>
            <person name="Chacko J."/>
            <person name="Dinh H."/>
            <person name="Dugan-Rocha S."/>
            <person name="Fowler G."/>
            <person name="Garner T.T."/>
            <person name="Garnes J."/>
            <person name="Gnirke A."/>
            <person name="Hawes A."/>
            <person name="Hernandez J."/>
            <person name="Hines S."/>
            <person name="Holder M."/>
            <person name="Hume J."/>
            <person name="Jhangiani S.N."/>
            <person name="Joshi V."/>
            <person name="Khan Z.M."/>
            <person name="Jackson L."/>
            <person name="Kovar C."/>
            <person name="Kowis A."/>
            <person name="Lee S."/>
            <person name="Lewis L.R."/>
            <person name="Margolis J."/>
            <person name="Morgan M."/>
            <person name="Nazareth L.V."/>
            <person name="Nguyen N."/>
            <person name="Okwuonu G."/>
            <person name="Parker D."/>
            <person name="Richards S."/>
            <person name="Ruiz S.J."/>
            <person name="Santibanez J."/>
            <person name="Savard J."/>
            <person name="Scherer S.E."/>
            <person name="Schneider B."/>
            <person name="Sodergren E."/>
            <person name="Tautz D."/>
            <person name="Vattahil S."/>
            <person name="Villasana D."/>
            <person name="White C.S."/>
            <person name="Wright R."/>
            <person name="Park Y."/>
            <person name="Beeman R.W."/>
            <person name="Lord J."/>
            <person name="Oppert B."/>
            <person name="Lorenzen M."/>
            <person name="Brown S."/>
            <person name="Wang L."/>
            <person name="Savard J."/>
            <person name="Tautz D."/>
            <person name="Richards S."/>
            <person name="Weinstock G."/>
            <person name="Gibbs R.A."/>
            <person name="Liu Y."/>
            <person name="Worley K."/>
            <person name="Weinstock G."/>
            <person name="Elsik C.G."/>
            <person name="Reese J.T."/>
            <person name="Elhaik E."/>
            <person name="Landan G."/>
            <person name="Graur D."/>
            <person name="Arensburger P."/>
            <person name="Atkinson P."/>
            <person name="Beeman R.W."/>
            <person name="Beidler J."/>
            <person name="Brown S.J."/>
            <person name="Demuth J.P."/>
            <person name="Drury D.W."/>
            <person name="Du Y.Z."/>
            <person name="Fujiwara H."/>
            <person name="Lorenzen M."/>
            <person name="Maselli V."/>
            <person name="Osanai M."/>
            <person name="Park Y."/>
            <person name="Robertson H.M."/>
            <person name="Tu Z."/>
            <person name="Wang J.J."/>
            <person name="Wang S."/>
            <person name="Richards S."/>
            <person name="Song H."/>
            <person name="Zhang L."/>
            <person name="Sodergren E."/>
            <person name="Werner D."/>
            <person name="Stanke M."/>
            <person name="Morgenstern B."/>
            <person name="Solovyev V."/>
            <person name="Kosarev P."/>
            <person name="Brown G."/>
            <person name="Chen H.C."/>
            <person name="Ermolaeva O."/>
            <person name="Hlavina W."/>
            <person name="Kapustin Y."/>
            <person name="Kiryutin B."/>
            <person name="Kitts P."/>
            <person name="Maglott D."/>
            <person name="Pruitt K."/>
            <person name="Sapojnikov V."/>
            <person name="Souvorov A."/>
            <person name="Mackey A.J."/>
            <person name="Waterhouse R.M."/>
            <person name="Wyder S."/>
            <person name="Zdobnov E.M."/>
            <person name="Zdobnov E.M."/>
            <person name="Wyder S."/>
            <person name="Kriventseva E.V."/>
            <person name="Kadowaki T."/>
            <person name="Bork P."/>
            <person name="Aranda M."/>
            <person name="Bao R."/>
            <person name="Beermann A."/>
            <person name="Berns N."/>
            <person name="Bolognesi R."/>
            <person name="Bonneton F."/>
            <person name="Bopp D."/>
            <person name="Brown S.J."/>
            <person name="Bucher G."/>
            <person name="Butts T."/>
            <person name="Chaumot A."/>
            <person name="Denell R.E."/>
            <person name="Ferrier D.E."/>
            <person name="Friedrich M."/>
            <person name="Gordon C.M."/>
            <person name="Jindra M."/>
            <person name="Klingler M."/>
            <person name="Lan Q."/>
            <person name="Lattorff H.M."/>
            <person name="Laudet V."/>
            <person name="von Levetsow C."/>
            <person name="Liu Z."/>
            <person name="Lutz R."/>
            <person name="Lynch J.A."/>
            <person name="da Fonseca R.N."/>
            <person name="Posnien N."/>
            <person name="Reuter R."/>
            <person name="Roth S."/>
            <person name="Savard J."/>
            <person name="Schinko J.B."/>
            <person name="Schmitt C."/>
            <person name="Schoppmeier M."/>
            <person name="Schroder R."/>
            <person name="Shippy T.D."/>
            <person name="Simonnet F."/>
            <person name="Marques-Souza H."/>
            <person name="Tautz D."/>
            <person name="Tomoyasu Y."/>
            <person name="Trauner J."/>
            <person name="Van der Zee M."/>
            <person name="Vervoort M."/>
            <person name="Wittkopp N."/>
            <person name="Wimmer E.A."/>
            <person name="Yang X."/>
            <person name="Jones A.K."/>
            <person name="Sattelle D.B."/>
            <person name="Ebert P.R."/>
            <person name="Nelson D."/>
            <person name="Scott J.G."/>
            <person name="Beeman R.W."/>
            <person name="Muthukrishnan S."/>
            <person name="Kramer K.J."/>
            <person name="Arakane Y."/>
            <person name="Beeman R.W."/>
            <person name="Zhu Q."/>
            <person name="Hogenkamp D."/>
            <person name="Dixit R."/>
            <person name="Oppert B."/>
            <person name="Jiang H."/>
            <person name="Zou Z."/>
            <person name="Marshall J."/>
            <person name="Elpidina E."/>
            <person name="Vinokurov K."/>
            <person name="Oppert C."/>
            <person name="Zou Z."/>
            <person name="Evans J."/>
            <person name="Lu Z."/>
            <person name="Zhao P."/>
            <person name="Sumathipala N."/>
            <person name="Altincicek B."/>
            <person name="Vilcinskas A."/>
            <person name="Williams M."/>
            <person name="Hultmark D."/>
            <person name="Hetru C."/>
            <person name="Jiang H."/>
            <person name="Grimmelikhuijzen C.J."/>
            <person name="Hauser F."/>
            <person name="Cazzamali G."/>
            <person name="Williamson M."/>
            <person name="Park Y."/>
            <person name="Li B."/>
            <person name="Tanaka Y."/>
            <person name="Predel R."/>
            <person name="Neupert S."/>
            <person name="Schachtner J."/>
            <person name="Verleyen P."/>
            <person name="Raible F."/>
            <person name="Bork P."/>
            <person name="Friedrich M."/>
            <person name="Walden K.K."/>
            <person name="Robertson H.M."/>
            <person name="Angeli S."/>
            <person name="Foret S."/>
            <person name="Bucher G."/>
            <person name="Schuetz S."/>
            <person name="Maleszka R."/>
            <person name="Wimmer E.A."/>
            <person name="Beeman R.W."/>
            <person name="Lorenzen M."/>
            <person name="Tomoyasu Y."/>
            <person name="Miller S.C."/>
            <person name="Grossmann D."/>
            <person name="Bucher G."/>
        </authorList>
    </citation>
    <scope>NUCLEOTIDE SEQUENCE [LARGE SCALE GENOMIC DNA]</scope>
    <source>
        <strain evidence="9 10">Georgia GA2</strain>
    </source>
</reference>
<dbReference type="eggNOG" id="ENOG502SY6Y">
    <property type="taxonomic scope" value="Eukaryota"/>
</dbReference>
<dbReference type="GO" id="GO:0030424">
    <property type="term" value="C:axon"/>
    <property type="evidence" value="ECO:0000318"/>
    <property type="project" value="GO_Central"/>
</dbReference>
<dbReference type="FunCoup" id="D6WQV0">
    <property type="interactions" value="20"/>
</dbReference>
<dbReference type="Pfam" id="PF08395">
    <property type="entry name" value="7tm_7"/>
    <property type="match status" value="1"/>
</dbReference>
<evidence type="ECO:0000256" key="1">
    <source>
        <dbReference type="ARBA" id="ARBA00004651"/>
    </source>
</evidence>
<reference evidence="9 10" key="2">
    <citation type="journal article" date="2010" name="Nucleic Acids Res.">
        <title>BeetleBase in 2010: revisions to provide comprehensive genomic information for Tribolium castaneum.</title>
        <authorList>
            <person name="Kim H.S."/>
            <person name="Murphy T."/>
            <person name="Xia J."/>
            <person name="Caragea D."/>
            <person name="Park Y."/>
            <person name="Beeman R.W."/>
            <person name="Lorenzen M.D."/>
            <person name="Butcher S."/>
            <person name="Manak J.R."/>
            <person name="Brown S.J."/>
        </authorList>
    </citation>
    <scope>GENOME REANNOTATION</scope>
    <source>
        <strain evidence="9 10">Georgia GA2</strain>
    </source>
</reference>
<comment type="caution">
    <text evidence="8">Lacks conserved residue(s) required for the propagation of feature annotation.</text>
</comment>
<evidence type="ECO:0000256" key="6">
    <source>
        <dbReference type="ARBA" id="ARBA00023170"/>
    </source>
</evidence>
<dbReference type="PANTHER" id="PTHR21143">
    <property type="entry name" value="INVERTEBRATE GUSTATORY RECEPTOR"/>
    <property type="match status" value="1"/>
</dbReference>
<comment type="function">
    <text evidence="8">Gustatory receptor which mediates acceptance or avoidance behavior, depending on its substrates.</text>
</comment>
<comment type="similarity">
    <text evidence="8">Belongs to the insect chemoreceptor superfamily. Gustatory receptor (GR) family.</text>
</comment>
<dbReference type="AlphaFoldDB" id="D6WQV0"/>
<dbReference type="GO" id="GO:0050909">
    <property type="term" value="P:sensory perception of taste"/>
    <property type="evidence" value="ECO:0007669"/>
    <property type="project" value="InterPro"/>
</dbReference>
<feature type="transmembrane region" description="Helical" evidence="8">
    <location>
        <begin position="140"/>
        <end position="159"/>
    </location>
</feature>
<dbReference type="OMA" id="IMIVNIT"/>
<keyword evidence="10" id="KW-1185">Reference proteome</keyword>
<evidence type="ECO:0000256" key="8">
    <source>
        <dbReference type="RuleBase" id="RU363108"/>
    </source>
</evidence>
<dbReference type="PANTHER" id="PTHR21143:SF133">
    <property type="entry name" value="GUSTATORY AND PHEROMONE RECEPTOR 32A-RELATED"/>
    <property type="match status" value="1"/>
</dbReference>
<dbReference type="GO" id="GO:0030425">
    <property type="term" value="C:dendrite"/>
    <property type="evidence" value="ECO:0000318"/>
    <property type="project" value="GO_Central"/>
</dbReference>
<dbReference type="Proteomes" id="UP000007266">
    <property type="component" value="Linkage group 7"/>
</dbReference>
<protein>
    <recommendedName>
        <fullName evidence="8">Gustatory receptor</fullName>
    </recommendedName>
</protein>
<keyword evidence="3 8" id="KW-0812">Transmembrane</keyword>
<evidence type="ECO:0000256" key="3">
    <source>
        <dbReference type="ARBA" id="ARBA00022692"/>
    </source>
</evidence>
<keyword evidence="4 8" id="KW-1133">Transmembrane helix</keyword>
<evidence type="ECO:0000256" key="2">
    <source>
        <dbReference type="ARBA" id="ARBA00022475"/>
    </source>
</evidence>
<evidence type="ECO:0000313" key="10">
    <source>
        <dbReference type="Proteomes" id="UP000007266"/>
    </source>
</evidence>
<evidence type="ECO:0000256" key="4">
    <source>
        <dbReference type="ARBA" id="ARBA00022989"/>
    </source>
</evidence>
<evidence type="ECO:0000256" key="7">
    <source>
        <dbReference type="ARBA" id="ARBA00023224"/>
    </source>
</evidence>
<keyword evidence="2 8" id="KW-1003">Cell membrane</keyword>
<sequence>MIFWCNFLNTMQQQVVNKFLDSVKIVFVQSDIFCLINFNYRENHFRLSKSKFCYTFLATLVYSSLMSFVLFKILLQETKLLLFKITSVMIAVSGLVYIATVWICTLMNRCKFSEFMTKLLEFDVKLQSDRLMIDYKTQKTGSKIHLFVKCVFLMGYQIFDWVQKEQSLAHSVGVFLTIFNAAHCYLATELVLMLKNRYIILNGRLIKMETKAQSVALGKICTLHHHLSKLIRLFNEIFGHGLLLMFGISFLLVTQTIFALCVVLQLQENDWLQLGYLIFVSTLYTANVVCICHVCYSTIQEVSKSGELIHKIATNDHEIIDKIEMFSLQILNERAGFTAAGFFPIDYTSAFSFVGGVTTYIIILLQLSASLAV</sequence>
<dbReference type="HOGENOM" id="CLU_738369_0_0_1"/>
<dbReference type="GO" id="GO:0005886">
    <property type="term" value="C:plasma membrane"/>
    <property type="evidence" value="ECO:0007669"/>
    <property type="project" value="UniProtKB-SubCell"/>
</dbReference>
<proteinExistence type="inferred from homology"/>
<feature type="transmembrane region" description="Helical" evidence="8">
    <location>
        <begin position="81"/>
        <end position="106"/>
    </location>
</feature>
<keyword evidence="6 8" id="KW-0675">Receptor</keyword>
<accession>D6WQV0</accession>
<dbReference type="PhylomeDB" id="D6WQV0"/>
<dbReference type="EMBL" id="KQ971351">
    <property type="protein sequence ID" value="EFA07616.1"/>
    <property type="molecule type" value="Genomic_DNA"/>
</dbReference>
<dbReference type="GO" id="GO:0008049">
    <property type="term" value="P:male courtship behavior"/>
    <property type="evidence" value="ECO:0000318"/>
    <property type="project" value="GO_Central"/>
</dbReference>
<evidence type="ECO:0000313" key="9">
    <source>
        <dbReference type="EMBL" id="EFA07616.1"/>
    </source>
</evidence>
<dbReference type="GO" id="GO:0007635">
    <property type="term" value="P:chemosensory behavior"/>
    <property type="evidence" value="ECO:0000318"/>
    <property type="project" value="GO_Central"/>
</dbReference>
<dbReference type="GO" id="GO:0007165">
    <property type="term" value="P:signal transduction"/>
    <property type="evidence" value="ECO:0007669"/>
    <property type="project" value="UniProtKB-KW"/>
</dbReference>
<keyword evidence="5 8" id="KW-0472">Membrane</keyword>
<name>D6WQV0_TRICA</name>